<evidence type="ECO:0000313" key="5">
    <source>
        <dbReference type="EMBL" id="CAH9078216.1"/>
    </source>
</evidence>
<accession>A0AAV0CMZ0</accession>
<sequence>MQTSKARTTVDVPQRSSPTTPKTSRKVRTINADSESVSSPNQSSRTPKERSPRVVDRRSPRSPAIEKKRPAKMTELEAQRAQLQEELKKAKDQLSSSEASKKKAHLEAEEAKKQLAAMSEQVEESQKQLSQLSDSDKARLQELRKISHDRDQAWKSELEALQKQHELDSTALASANAEIQKLKNQLESKMVVPPIQAESANAEALEELNKAQLELEESKKRVSCLEEFVTKLQLSGRGQADNYLEKGDNEEAIDVMALKTEASQLRAALEEAERRNEEQYIQSTLQIRSAYEQMEKTKLELKASRADVEALKEKLMEMEASISSVNEGLDFSQTDAKPIESDLGEENRCVSGLEAELDSISQENEKLKSEIKKRNEEIASVEEAKAGEREALARLGYMKEEAERSSRKVIYVTEQLDAAQAANSELETEMRRLKVQSDQWRKAAEAATAMLSTAGNHNGKYVGRTGSMDYHHTIGGRLGSPFSEEADDDSPKKKNGNNMLKKIGVLLKKSPK</sequence>
<reference evidence="5" key="1">
    <citation type="submission" date="2022-07" db="EMBL/GenBank/DDBJ databases">
        <authorList>
            <person name="Macas J."/>
            <person name="Novak P."/>
            <person name="Neumann P."/>
        </authorList>
    </citation>
    <scope>NUCLEOTIDE SEQUENCE</scope>
</reference>
<dbReference type="EMBL" id="CAMAPF010000031">
    <property type="protein sequence ID" value="CAH9078216.1"/>
    <property type="molecule type" value="Genomic_DNA"/>
</dbReference>
<feature type="compositionally biased region" description="Basic and acidic residues" evidence="4">
    <location>
        <begin position="99"/>
        <end position="113"/>
    </location>
</feature>
<evidence type="ECO:0000256" key="4">
    <source>
        <dbReference type="SAM" id="MobiDB-lite"/>
    </source>
</evidence>
<dbReference type="AlphaFoldDB" id="A0AAV0CMZ0"/>
<name>A0AAV0CMZ0_9ASTE</name>
<feature type="compositionally biased region" description="Polar residues" evidence="4">
    <location>
        <begin position="31"/>
        <end position="45"/>
    </location>
</feature>
<organism evidence="5 6">
    <name type="scientific">Cuscuta epithymum</name>
    <dbReference type="NCBI Taxonomy" id="186058"/>
    <lineage>
        <taxon>Eukaryota</taxon>
        <taxon>Viridiplantae</taxon>
        <taxon>Streptophyta</taxon>
        <taxon>Embryophyta</taxon>
        <taxon>Tracheophyta</taxon>
        <taxon>Spermatophyta</taxon>
        <taxon>Magnoliopsida</taxon>
        <taxon>eudicotyledons</taxon>
        <taxon>Gunneridae</taxon>
        <taxon>Pentapetalae</taxon>
        <taxon>asterids</taxon>
        <taxon>lamiids</taxon>
        <taxon>Solanales</taxon>
        <taxon>Convolvulaceae</taxon>
        <taxon>Cuscuteae</taxon>
        <taxon>Cuscuta</taxon>
        <taxon>Cuscuta subgen. Cuscuta</taxon>
    </lineage>
</organism>
<dbReference type="PANTHER" id="PTHR34224:SF4">
    <property type="entry name" value="INTERACTOR OF CONSTITUTIVE ACTIVE ROPS 2, CHLOROPLASTIC"/>
    <property type="match status" value="1"/>
</dbReference>
<dbReference type="PANTHER" id="PTHR34224">
    <property type="entry name" value="INTERACTOR OF CONSTITUTIVE ACTIVE ROPS 2, CHLOROPLASTIC-RELATED"/>
    <property type="match status" value="1"/>
</dbReference>
<feature type="coiled-coil region" evidence="3">
    <location>
        <begin position="416"/>
        <end position="443"/>
    </location>
</feature>
<keyword evidence="2 3" id="KW-0175">Coiled coil</keyword>
<feature type="coiled-coil region" evidence="3">
    <location>
        <begin position="172"/>
        <end position="228"/>
    </location>
</feature>
<feature type="region of interest" description="Disordered" evidence="4">
    <location>
        <begin position="472"/>
        <end position="512"/>
    </location>
</feature>
<feature type="region of interest" description="Disordered" evidence="4">
    <location>
        <begin position="1"/>
        <end position="137"/>
    </location>
</feature>
<evidence type="ECO:0000256" key="3">
    <source>
        <dbReference type="SAM" id="Coils"/>
    </source>
</evidence>
<comment type="similarity">
    <text evidence="1">Belongs to the ICR family.</text>
</comment>
<proteinExistence type="inferred from homology"/>
<evidence type="ECO:0000256" key="1">
    <source>
        <dbReference type="ARBA" id="ARBA00009778"/>
    </source>
</evidence>
<protein>
    <submittedName>
        <fullName evidence="5">Uncharacterized protein</fullName>
    </submittedName>
</protein>
<evidence type="ECO:0000313" key="6">
    <source>
        <dbReference type="Proteomes" id="UP001152523"/>
    </source>
</evidence>
<feature type="coiled-coil region" evidence="3">
    <location>
        <begin position="255"/>
        <end position="384"/>
    </location>
</feature>
<feature type="compositionally biased region" description="Basic and acidic residues" evidence="4">
    <location>
        <begin position="46"/>
        <end position="92"/>
    </location>
</feature>
<comment type="caution">
    <text evidence="5">The sequence shown here is derived from an EMBL/GenBank/DDBJ whole genome shotgun (WGS) entry which is preliminary data.</text>
</comment>
<gene>
    <name evidence="5" type="ORF">CEPIT_LOCUS6480</name>
</gene>
<dbReference type="Proteomes" id="UP001152523">
    <property type="component" value="Unassembled WGS sequence"/>
</dbReference>
<keyword evidence="6" id="KW-1185">Reference proteome</keyword>
<dbReference type="InterPro" id="IPR029688">
    <property type="entry name" value="ICR"/>
</dbReference>
<evidence type="ECO:0000256" key="2">
    <source>
        <dbReference type="ARBA" id="ARBA00023054"/>
    </source>
</evidence>